<dbReference type="InterPro" id="IPR032413">
    <property type="entry name" value="Arm_3"/>
</dbReference>
<keyword evidence="4 5" id="KW-0653">Protein transport</keyword>
<dbReference type="InterPro" id="IPR000225">
    <property type="entry name" value="Armadillo"/>
</dbReference>
<dbReference type="eggNOG" id="KOG0166">
    <property type="taxonomic scope" value="Eukaryota"/>
</dbReference>
<evidence type="ECO:0000256" key="1">
    <source>
        <dbReference type="ARBA" id="ARBA00010394"/>
    </source>
</evidence>
<evidence type="ECO:0000259" key="8">
    <source>
        <dbReference type="PROSITE" id="PS51214"/>
    </source>
</evidence>
<evidence type="ECO:0000256" key="5">
    <source>
        <dbReference type="PIRNR" id="PIRNR005673"/>
    </source>
</evidence>
<evidence type="ECO:0000256" key="4">
    <source>
        <dbReference type="ARBA" id="ARBA00022927"/>
    </source>
</evidence>
<keyword evidence="2 5" id="KW-0813">Transport</keyword>
<dbReference type="GO" id="GO:0006607">
    <property type="term" value="P:NLS-bearing protein import into nucleus"/>
    <property type="evidence" value="ECO:0000318"/>
    <property type="project" value="GO_Central"/>
</dbReference>
<dbReference type="InterPro" id="IPR036975">
    <property type="entry name" value="Importin-a_IBB_sf"/>
</dbReference>
<dbReference type="PANTHER" id="PTHR23316">
    <property type="entry name" value="IMPORTIN ALPHA"/>
    <property type="match status" value="1"/>
</dbReference>
<feature type="repeat" description="ARM" evidence="6">
    <location>
        <begin position="113"/>
        <end position="156"/>
    </location>
</feature>
<keyword evidence="3" id="KW-0677">Repeat</keyword>
<dbReference type="PROSITE" id="PS51214">
    <property type="entry name" value="IBB"/>
    <property type="match status" value="1"/>
</dbReference>
<dbReference type="GO" id="GO:0008139">
    <property type="term" value="F:nuclear localization sequence binding"/>
    <property type="evidence" value="ECO:0000318"/>
    <property type="project" value="GO_Central"/>
</dbReference>
<dbReference type="KEGG" id="nve:5501458"/>
<dbReference type="PROSITE" id="PS50176">
    <property type="entry name" value="ARM_REPEAT"/>
    <property type="match status" value="3"/>
</dbReference>
<evidence type="ECO:0000256" key="3">
    <source>
        <dbReference type="ARBA" id="ARBA00022737"/>
    </source>
</evidence>
<feature type="repeat" description="ARM" evidence="6">
    <location>
        <begin position="283"/>
        <end position="325"/>
    </location>
</feature>
<evidence type="ECO:0000313" key="9">
    <source>
        <dbReference type="EMBL" id="EDO30648.1"/>
    </source>
</evidence>
<reference evidence="9 10" key="1">
    <citation type="journal article" date="2007" name="Science">
        <title>Sea anemone genome reveals ancestral eumetazoan gene repertoire and genomic organization.</title>
        <authorList>
            <person name="Putnam N.H."/>
            <person name="Srivastava M."/>
            <person name="Hellsten U."/>
            <person name="Dirks B."/>
            <person name="Chapman J."/>
            <person name="Salamov A."/>
            <person name="Terry A."/>
            <person name="Shapiro H."/>
            <person name="Lindquist E."/>
            <person name="Kapitonov V.V."/>
            <person name="Jurka J."/>
            <person name="Genikhovich G."/>
            <person name="Grigoriev I.V."/>
            <person name="Lucas S.M."/>
            <person name="Steele R.E."/>
            <person name="Finnerty J.R."/>
            <person name="Technau U."/>
            <person name="Martindale M.Q."/>
            <person name="Rokhsar D.S."/>
        </authorList>
    </citation>
    <scope>NUCLEOTIDE SEQUENCE [LARGE SCALE GENOMIC DNA]</scope>
    <source>
        <strain evidence="10">CH2 X CH6</strain>
    </source>
</reference>
<dbReference type="PIRSF" id="PIRSF005673">
    <property type="entry name" value="Importin_alpha"/>
    <property type="match status" value="1"/>
</dbReference>
<dbReference type="Gene3D" id="1.20.5.690">
    <property type="entry name" value="Importin-alpha, importin-beta-binding domain"/>
    <property type="match status" value="1"/>
</dbReference>
<dbReference type="Pfam" id="PF16186">
    <property type="entry name" value="Arm_3"/>
    <property type="match status" value="1"/>
</dbReference>
<dbReference type="InterPro" id="IPR016024">
    <property type="entry name" value="ARM-type_fold"/>
</dbReference>
<feature type="repeat" description="ARM" evidence="6">
    <location>
        <begin position="156"/>
        <end position="184"/>
    </location>
</feature>
<dbReference type="GO" id="GO:0005737">
    <property type="term" value="C:cytoplasm"/>
    <property type="evidence" value="ECO:0007669"/>
    <property type="project" value="InterPro"/>
</dbReference>
<dbReference type="InParanoid" id="A7T055"/>
<evidence type="ECO:0000313" key="10">
    <source>
        <dbReference type="Proteomes" id="UP000001593"/>
    </source>
</evidence>
<dbReference type="InterPro" id="IPR002652">
    <property type="entry name" value="Importin-a_IBB"/>
</dbReference>
<sequence length="524" mass="57681">MAENISRIQAFKNKGKDSSEMRRRRNEVSVQLRKSKRDENVLKRRNITDVDSTSPLKEHNNQHSVPIQILPLPVVVGNLQSGDDNLMFTSVQSVRKMLSKEKSPPIDDVINAGLIPMLVKLLDRFDLPLLQFEAAWALTNIASGTSEQTKAVQEGGAVPMFVKLLSSVHDNVAEQAVWALGNIAGDGPLMRNTVIACGALGPLLALIKPSTSIQFLRNVTWTLSNLCRNKNPPPDVTAVQQVLPAIARLILSDDKEVLADTCWALSYLTDGVNERIQLVLDSGVVPKLVELLGYPEVNVLTPALRAIGNIVTGRDDQTQAVIDTGALFYFRALLTHKKSNIIKEAAWAISNVTAGTAQQIQAVMDSGLVPLIVDILRRGDFKARKEAIWVITNYCSGANPDQVKYLLHCDVIPPLCEQLKIQDQKDIQILLDGLKSLLASASKIEGMLDDTLDKIEESEGIDHLEKLQENGNKQIYLKAKGLIERYFSDENIEEENNLVPEVSNTGFQFAPPQSIPATGFNFGS</sequence>
<feature type="domain" description="IBB" evidence="8">
    <location>
        <begin position="1"/>
        <end position="54"/>
    </location>
</feature>
<feature type="region of interest" description="Disordered" evidence="7">
    <location>
        <begin position="1"/>
        <end position="33"/>
    </location>
</feature>
<dbReference type="FunFam" id="1.25.10.10:FF:000009">
    <property type="entry name" value="Importin subunit alpha"/>
    <property type="match status" value="1"/>
</dbReference>
<dbReference type="GO" id="GO:0061608">
    <property type="term" value="F:nuclear import signal receptor activity"/>
    <property type="evidence" value="ECO:0000318"/>
    <property type="project" value="GO_Central"/>
</dbReference>
<dbReference type="HOGENOM" id="CLU_018084_6_0_1"/>
<gene>
    <name evidence="9" type="ORF">NEMVEDRAFT_v1g195115</name>
</gene>
<proteinExistence type="inferred from homology"/>
<dbReference type="EMBL" id="DS470004">
    <property type="protein sequence ID" value="EDO30648.1"/>
    <property type="molecule type" value="Genomic_DNA"/>
</dbReference>
<dbReference type="SMART" id="SM00185">
    <property type="entry name" value="ARM"/>
    <property type="match status" value="8"/>
</dbReference>
<dbReference type="PhylomeDB" id="A7T055"/>
<dbReference type="AlphaFoldDB" id="A7T055"/>
<evidence type="ECO:0000256" key="2">
    <source>
        <dbReference type="ARBA" id="ARBA00022448"/>
    </source>
</evidence>
<dbReference type="InterPro" id="IPR011989">
    <property type="entry name" value="ARM-like"/>
</dbReference>
<dbReference type="SUPFAM" id="SSF48371">
    <property type="entry name" value="ARM repeat"/>
    <property type="match status" value="1"/>
</dbReference>
<keyword evidence="10" id="KW-1185">Reference proteome</keyword>
<evidence type="ECO:0000256" key="6">
    <source>
        <dbReference type="PROSITE-ProRule" id="PRU00259"/>
    </source>
</evidence>
<protein>
    <recommendedName>
        <fullName evidence="5">Importin subunit alpha</fullName>
    </recommendedName>
</protein>
<organism evidence="9 10">
    <name type="scientific">Nematostella vectensis</name>
    <name type="common">Starlet sea anemone</name>
    <dbReference type="NCBI Taxonomy" id="45351"/>
    <lineage>
        <taxon>Eukaryota</taxon>
        <taxon>Metazoa</taxon>
        <taxon>Cnidaria</taxon>
        <taxon>Anthozoa</taxon>
        <taxon>Hexacorallia</taxon>
        <taxon>Actiniaria</taxon>
        <taxon>Edwardsiidae</taxon>
        <taxon>Nematostella</taxon>
    </lineage>
</organism>
<dbReference type="Pfam" id="PF01749">
    <property type="entry name" value="IBB"/>
    <property type="match status" value="1"/>
</dbReference>
<dbReference type="Pfam" id="PF00514">
    <property type="entry name" value="Arm"/>
    <property type="match status" value="7"/>
</dbReference>
<comment type="similarity">
    <text evidence="1 5">Belongs to the importin alpha family.</text>
</comment>
<evidence type="ECO:0000256" key="7">
    <source>
        <dbReference type="SAM" id="MobiDB-lite"/>
    </source>
</evidence>
<dbReference type="Gene3D" id="1.25.10.10">
    <property type="entry name" value="Leucine-rich Repeat Variant"/>
    <property type="match status" value="1"/>
</dbReference>
<dbReference type="OMA" id="EDVNPEC"/>
<dbReference type="GO" id="GO:0005634">
    <property type="term" value="C:nucleus"/>
    <property type="evidence" value="ECO:0000318"/>
    <property type="project" value="GO_Central"/>
</dbReference>
<dbReference type="Proteomes" id="UP000001593">
    <property type="component" value="Unassembled WGS sequence"/>
</dbReference>
<dbReference type="STRING" id="45351.A7T055"/>
<dbReference type="InterPro" id="IPR024931">
    <property type="entry name" value="Importin_alpha"/>
</dbReference>
<name>A7T055_NEMVE</name>
<accession>A7T055</accession>